<dbReference type="PANTHER" id="PTHR34677:SF1">
    <property type="entry name" value="TRANSMEMBRANE PROTEIN"/>
    <property type="match status" value="1"/>
</dbReference>
<keyword evidence="2" id="KW-1133">Transmembrane helix</keyword>
<dbReference type="Gramene" id="PUZ64444">
    <property type="protein sequence ID" value="PUZ64444"/>
    <property type="gene ID" value="GQ55_3G144800"/>
</dbReference>
<feature type="transmembrane region" description="Helical" evidence="2">
    <location>
        <begin position="887"/>
        <end position="908"/>
    </location>
</feature>
<keyword evidence="2" id="KW-0812">Transmembrane</keyword>
<organism evidence="3 4">
    <name type="scientific">Panicum hallii var. hallii</name>
    <dbReference type="NCBI Taxonomy" id="1504633"/>
    <lineage>
        <taxon>Eukaryota</taxon>
        <taxon>Viridiplantae</taxon>
        <taxon>Streptophyta</taxon>
        <taxon>Embryophyta</taxon>
        <taxon>Tracheophyta</taxon>
        <taxon>Spermatophyta</taxon>
        <taxon>Magnoliopsida</taxon>
        <taxon>Liliopsida</taxon>
        <taxon>Poales</taxon>
        <taxon>Poaceae</taxon>
        <taxon>PACMAD clade</taxon>
        <taxon>Panicoideae</taxon>
        <taxon>Panicodae</taxon>
        <taxon>Paniceae</taxon>
        <taxon>Panicinae</taxon>
        <taxon>Panicum</taxon>
        <taxon>Panicum sect. Panicum</taxon>
    </lineage>
</organism>
<keyword evidence="2" id="KW-0472">Membrane</keyword>
<feature type="transmembrane region" description="Helical" evidence="2">
    <location>
        <begin position="929"/>
        <end position="949"/>
    </location>
</feature>
<sequence length="1351" mass="142871">MRERRERATGPVAQQQKRPNRGEGNSLAAPVLIGIIVVSLPAPPVQHQGETTASQAHHIFTCHCHRHSALALSLTFAFASAAFFFLPRVQCLLTFHLSHLPNPPASWTSIVPCSGGSLGQGEAKASKHEHTCSTHGSAASHSLRCPGVCVLPASAFTSCLQQAAPCSCPLPPSPSCCSTSTSPSPLLQLASSWVVHNEKGKDRQMVWKSWGGAALVPAIVLLLLAVAPPLCSGADDVAVGFSAAPRRVSRSPSAAFAFRVTLTGAGGGPCGDCIVTCQLDGGRASDCGGSGNAGGNGTATVSYAGLEDGNHTLAVCASRRGGGGGGQSPTCATYAWDVDTVPPTASVSAGSAFTSATNVSALVSFTEPCPGGGGFVCNDTYCNLVVYGPGRVEPSTLRELRPGLLYSVAVAISPDAQYGRIILLMGRGFCTDAAGHPFTRTANSTFTLHFDRRDDSMNITATVPEKMLEIQGVTRLVQATNDEKDLRIYLSFAQPVLNSSEEILSVLKATDAVLTPTGRSTLGNRRFGYVVNKISDTAIVTLACDTSYIISRQGTPVNSTEPFTFLYDTQRPSVKLGTSTWRTSSRNIPVLIKFAKPVFNFSSSAVQVSGGNVLSFHEASKSIYTLQIQVVDKLVSVQVSESAAQDVAGNPSLASDRLEVRHYSVPASSSSIAAITTIIFVATAVVATLLTVSTSSLLASGAIPRPSSYMISEPSRNLLRMACHIQIFALSRWLSVNLPIEYYEFAKGIEWSIPYMRLPWEGPGADPFLGYSTMPAIALSQLLDRSAVGAADISYPRAQGQPVMATTQIPSDPVLPTELPGDGTLIMPMQTPGSGTPVMPMQTPLDGKPLTAMEYRSFFENPDMKPEAQIIMKLQDLDGWKYLGRNMFWLAVIGGGLILLHLLTLLYFKLRYRGREGRHGHGALVLPRLEIMVAILATPCIAQAAAAVIRGGTTAGVAVGIALTGVLTALLVGLLLFLSLGIAMGRLLQYKEVHQEGREYHWYQELVRRTLGLGMRGQWTWKDLPRAACLVKLGPLFEDLRGPPKYMLTQIGTGGKRGAAAGGAGGGGGGERIMASEDENEDAEAPFIQKVCGVLRMYFTLLEWVKRVAVGIVAGAHESSGRSSRAHAVVVLSIASFQLVFMVLKKPFIRKRVQLVEILSVASEVFVFAACLALIDRSASGEARGVGLTMLGLFALGFTAQACNEWNALLRQVRLLSADRSSLLDGAKAACLGLLLLVLPSSALGDRVAANHQQGPSPPNGGAGESVAASTPTPGEAGRGGSEGSRGSNERWWLGQLREMAKASFSKEGGGGPGAGGEEEASTSGTKARSGEWKSKSRALYNDLDAIFSNR</sequence>
<name>A0A2T7E9D5_9POAL</name>
<accession>A0A2T7E9D5</accession>
<feature type="region of interest" description="Disordered" evidence="1">
    <location>
        <begin position="1055"/>
        <end position="1076"/>
    </location>
</feature>
<proteinExistence type="predicted"/>
<protein>
    <recommendedName>
        <fullName evidence="5">Bacterial Ig-like domain-containing protein</fullName>
    </recommendedName>
</protein>
<feature type="compositionally biased region" description="Gly residues" evidence="1">
    <location>
        <begin position="1055"/>
        <end position="1071"/>
    </location>
</feature>
<dbReference type="STRING" id="1504633.A0A2T7E9D5"/>
<feature type="transmembrane region" description="Helical" evidence="2">
    <location>
        <begin position="955"/>
        <end position="982"/>
    </location>
</feature>
<feature type="region of interest" description="Disordered" evidence="1">
    <location>
        <begin position="1303"/>
        <end position="1336"/>
    </location>
</feature>
<feature type="transmembrane region" description="Helical" evidence="2">
    <location>
        <begin position="65"/>
        <end position="86"/>
    </location>
</feature>
<dbReference type="OrthoDB" id="617191at2759"/>
<dbReference type="Proteomes" id="UP000244336">
    <property type="component" value="Chromosome 3"/>
</dbReference>
<feature type="transmembrane region" description="Helical" evidence="2">
    <location>
        <begin position="1156"/>
        <end position="1175"/>
    </location>
</feature>
<feature type="region of interest" description="Disordered" evidence="1">
    <location>
        <begin position="1"/>
        <end position="25"/>
    </location>
</feature>
<evidence type="ECO:0000313" key="3">
    <source>
        <dbReference type="EMBL" id="PUZ64444.1"/>
    </source>
</evidence>
<evidence type="ECO:0000313" key="4">
    <source>
        <dbReference type="Proteomes" id="UP000244336"/>
    </source>
</evidence>
<evidence type="ECO:0000256" key="1">
    <source>
        <dbReference type="SAM" id="MobiDB-lite"/>
    </source>
</evidence>
<reference evidence="3 4" key="1">
    <citation type="submission" date="2018-04" db="EMBL/GenBank/DDBJ databases">
        <title>WGS assembly of Panicum hallii var. hallii HAL2.</title>
        <authorList>
            <person name="Lovell J."/>
            <person name="Jenkins J."/>
            <person name="Lowry D."/>
            <person name="Mamidi S."/>
            <person name="Sreedasyam A."/>
            <person name="Weng X."/>
            <person name="Barry K."/>
            <person name="Bonette J."/>
            <person name="Campitelli B."/>
            <person name="Daum C."/>
            <person name="Gordon S."/>
            <person name="Gould B."/>
            <person name="Lipzen A."/>
            <person name="MacQueen A."/>
            <person name="Palacio-Mejia J."/>
            <person name="Plott C."/>
            <person name="Shakirov E."/>
            <person name="Shu S."/>
            <person name="Yoshinaga Y."/>
            <person name="Zane M."/>
            <person name="Rokhsar D."/>
            <person name="Grimwood J."/>
            <person name="Schmutz J."/>
            <person name="Juenger T."/>
        </authorList>
    </citation>
    <scope>NUCLEOTIDE SEQUENCE [LARGE SCALE GENOMIC DNA]</scope>
    <source>
        <strain evidence="4">cv. HAL2</strain>
    </source>
</reference>
<keyword evidence="4" id="KW-1185">Reference proteome</keyword>
<feature type="region of interest" description="Disordered" evidence="1">
    <location>
        <begin position="1249"/>
        <end position="1289"/>
    </location>
</feature>
<feature type="transmembrane region" description="Helical" evidence="2">
    <location>
        <begin position="1126"/>
        <end position="1144"/>
    </location>
</feature>
<dbReference type="EMBL" id="CM009751">
    <property type="protein sequence ID" value="PUZ64444.1"/>
    <property type="molecule type" value="Genomic_DNA"/>
</dbReference>
<gene>
    <name evidence="3" type="ORF">GQ55_3G144800</name>
</gene>
<dbReference type="PANTHER" id="PTHR34677">
    <property type="match status" value="1"/>
</dbReference>
<evidence type="ECO:0000256" key="2">
    <source>
        <dbReference type="SAM" id="Phobius"/>
    </source>
</evidence>
<evidence type="ECO:0008006" key="5">
    <source>
        <dbReference type="Google" id="ProtNLM"/>
    </source>
</evidence>